<dbReference type="RefSeq" id="XP_013241627.1">
    <property type="nucleotide sequence ID" value="XM_013386173.1"/>
</dbReference>
<dbReference type="Proteomes" id="UP000027361">
    <property type="component" value="Unassembled WGS sequence"/>
</dbReference>
<feature type="transmembrane region" description="Helical" evidence="2">
    <location>
        <begin position="134"/>
        <end position="155"/>
    </location>
</feature>
<feature type="transmembrane region" description="Helical" evidence="2">
    <location>
        <begin position="198"/>
        <end position="218"/>
    </location>
</feature>
<gene>
    <name evidence="3" type="ORF">K437DRAFT_258399</name>
</gene>
<feature type="transmembrane region" description="Helical" evidence="2">
    <location>
        <begin position="92"/>
        <end position="113"/>
    </location>
</feature>
<dbReference type="InParanoid" id="A0A066VLJ0"/>
<keyword evidence="2" id="KW-0812">Transmembrane</keyword>
<dbReference type="HOGENOM" id="CLU_866352_0_0_1"/>
<dbReference type="OrthoDB" id="2218151at2759"/>
<sequence length="364" mass="38595">MPYFMSFQRMANKLNGNAAGPSGGAKESRFGTGIGSQGPVNTANYTVDFLPTSELIARGVQIVLGFIFLIVAIVLSSFQSKWLGAPSGLSGFLLFIALLNIIVVFAVTAIPFAHERSGFNAVKRPARLLREGRVNIILNGIMAIITGLCAMVQTISTTTSSACKNPANDPSVGKQKGSKDDYISALGSFCTSKRAETAFAWFLVLSWIATLVLFLRVWRVGRKNGPRIPPFQHPIDDSAFEPIQYTGEDVDEDDDRGDYAGISHRYGEGGDGRYGAGAGTGPGAIGAGRYDDNAPGIPGSYGSGPTGRDNLDQRNHNPFADQNRVPAPVGYPAQPPAYGGPPRQSYDYGAYGGGMPAGDGGRPY</sequence>
<name>A0A066VLJ0_TILAU</name>
<comment type="caution">
    <text evidence="3">The sequence shown here is derived from an EMBL/GenBank/DDBJ whole genome shotgun (WGS) entry which is preliminary data.</text>
</comment>
<proteinExistence type="predicted"/>
<feature type="region of interest" description="Disordered" evidence="1">
    <location>
        <begin position="293"/>
        <end position="345"/>
    </location>
</feature>
<evidence type="ECO:0000313" key="3">
    <source>
        <dbReference type="EMBL" id="KDN41158.1"/>
    </source>
</evidence>
<dbReference type="GeneID" id="25264969"/>
<feature type="transmembrane region" description="Helical" evidence="2">
    <location>
        <begin position="62"/>
        <end position="80"/>
    </location>
</feature>
<reference evidence="3 4" key="1">
    <citation type="submission" date="2014-05" db="EMBL/GenBank/DDBJ databases">
        <title>Draft genome sequence of a rare smut relative, Tilletiaria anomala UBC 951.</title>
        <authorList>
            <consortium name="DOE Joint Genome Institute"/>
            <person name="Toome M."/>
            <person name="Kuo A."/>
            <person name="Henrissat B."/>
            <person name="Lipzen A."/>
            <person name="Tritt A."/>
            <person name="Yoshinaga Y."/>
            <person name="Zane M."/>
            <person name="Barry K."/>
            <person name="Grigoriev I.V."/>
            <person name="Spatafora J.W."/>
            <person name="Aimea M.C."/>
        </authorList>
    </citation>
    <scope>NUCLEOTIDE SEQUENCE [LARGE SCALE GENOMIC DNA]</scope>
    <source>
        <strain evidence="3 4">UBC 951</strain>
    </source>
</reference>
<keyword evidence="2" id="KW-0472">Membrane</keyword>
<protein>
    <recommendedName>
        <fullName evidence="5">MARVEL domain-containing protein</fullName>
    </recommendedName>
</protein>
<organism evidence="3 4">
    <name type="scientific">Tilletiaria anomala (strain ATCC 24038 / CBS 436.72 / UBC 951)</name>
    <dbReference type="NCBI Taxonomy" id="1037660"/>
    <lineage>
        <taxon>Eukaryota</taxon>
        <taxon>Fungi</taxon>
        <taxon>Dikarya</taxon>
        <taxon>Basidiomycota</taxon>
        <taxon>Ustilaginomycotina</taxon>
        <taxon>Exobasidiomycetes</taxon>
        <taxon>Georgefischeriales</taxon>
        <taxon>Tilletiariaceae</taxon>
        <taxon>Tilletiaria</taxon>
    </lineage>
</organism>
<evidence type="ECO:0000256" key="1">
    <source>
        <dbReference type="SAM" id="MobiDB-lite"/>
    </source>
</evidence>
<dbReference type="EMBL" id="JMSN01000083">
    <property type="protein sequence ID" value="KDN41158.1"/>
    <property type="molecule type" value="Genomic_DNA"/>
</dbReference>
<accession>A0A066VLJ0</accession>
<dbReference type="AlphaFoldDB" id="A0A066VLJ0"/>
<evidence type="ECO:0008006" key="5">
    <source>
        <dbReference type="Google" id="ProtNLM"/>
    </source>
</evidence>
<evidence type="ECO:0000256" key="2">
    <source>
        <dbReference type="SAM" id="Phobius"/>
    </source>
</evidence>
<keyword evidence="4" id="KW-1185">Reference proteome</keyword>
<evidence type="ECO:0000313" key="4">
    <source>
        <dbReference type="Proteomes" id="UP000027361"/>
    </source>
</evidence>
<dbReference type="OMA" id="WCRTKRA"/>
<keyword evidence="2" id="KW-1133">Transmembrane helix</keyword>
<dbReference type="STRING" id="1037660.A0A066VLJ0"/>